<dbReference type="Pfam" id="PF06566">
    <property type="entry name" value="Chon_Sulph_att"/>
    <property type="match status" value="1"/>
</dbReference>
<feature type="region of interest" description="Disordered" evidence="1">
    <location>
        <begin position="691"/>
        <end position="725"/>
    </location>
</feature>
<dbReference type="Pfam" id="PF06567">
    <property type="entry name" value="Neural_ProG_Cyt"/>
    <property type="match status" value="2"/>
</dbReference>
<dbReference type="GO" id="GO:0048858">
    <property type="term" value="P:cell projection morphogenesis"/>
    <property type="evidence" value="ECO:0007669"/>
    <property type="project" value="TreeGrafter"/>
</dbReference>
<feature type="region of interest" description="Disordered" evidence="1">
    <location>
        <begin position="284"/>
        <end position="314"/>
    </location>
</feature>
<feature type="region of interest" description="Disordered" evidence="1">
    <location>
        <begin position="206"/>
        <end position="231"/>
    </location>
</feature>
<feature type="region of interest" description="Disordered" evidence="1">
    <location>
        <begin position="429"/>
        <end position="496"/>
    </location>
</feature>
<evidence type="ECO:0000259" key="5">
    <source>
        <dbReference type="Pfam" id="PF06567"/>
    </source>
</evidence>
<dbReference type="InterPro" id="IPR009505">
    <property type="entry name" value="Neural_ProG_Cyt"/>
</dbReference>
<proteinExistence type="predicted"/>
<feature type="compositionally biased region" description="Polar residues" evidence="1">
    <location>
        <begin position="296"/>
        <end position="309"/>
    </location>
</feature>
<sequence>MGSAAGAAGGPCRRPALLLTLALILAAGPGAAPASKRHPEHQNTTDAPGAVWEAPPSPPDSGRESGELLRNVTGAGENSYTVAPSEAARVKESWRKTPADLPGLAAEGVGTAAAASADQVSSLPGAGISVRYYPGGISEENNESSLCLGCPRGVDSQSAWPPKPLLAKDNEGAMEASSAVTSVAWPVNGEAIVLALSDIKGAPESTALVPESQEEAGSGDQPARASPGDVWNPGAFVELTVTPPAYRVPMEMAGAASSSAGPGLSSDSPEMDLLLEAFREVVLQPPTPDGRAPELGTQTQSSTGLAQDSAQKEEPLELWLASSSSSPAQRALGRTDLTWLNTEVSPGPQLAITTPVDALKTPEPPSAQSVSEIIDIDYYDLFGGESQGRGGGLEDFPARGPGGADAPKRKLDDKTTSWAIHELYDDFTPFDESDFYPTTSFYTDGDEDGEDDELDEEEEEEDGGGGLARDLEDENNSKLPTPLTPKIQTTVQQAETTSRRYVIPPLQTFIVSGSGATSRPRPAETSKDLSQSAVAAGPGGENGTECRSGYVRHNNSCKSVCDIFPSYCHNGGQCYLVEGLGAFCRCNTQDYIWHKGIRCESIITDFQVMCVAVGSAALVVLLLFMMTVFFAKKLYLLKTENNKLRKTKYRTPSELHNDNFSLSTIAEGSHPNDDPNAPHKLQDSLKSCMKEEESFNIQNSTSPKHDNGKGEQDEAGVNCLQNNLT</sequence>
<feature type="region of interest" description="Disordered" evidence="1">
    <location>
        <begin position="29"/>
        <end position="67"/>
    </location>
</feature>
<feature type="region of interest" description="Disordered" evidence="1">
    <location>
        <begin position="664"/>
        <end position="683"/>
    </location>
</feature>
<gene>
    <name evidence="6" type="ORF">KIL84_011715</name>
</gene>
<name>A0A9D3XER5_9SAUR</name>
<feature type="region of interest" description="Disordered" evidence="1">
    <location>
        <begin position="512"/>
        <end position="542"/>
    </location>
</feature>
<comment type="caution">
    <text evidence="6">The sequence shown here is derived from an EMBL/GenBank/DDBJ whole genome shotgun (WGS) entry which is preliminary data.</text>
</comment>
<evidence type="ECO:0000256" key="3">
    <source>
        <dbReference type="SAM" id="SignalP"/>
    </source>
</evidence>
<feature type="compositionally biased region" description="Acidic residues" evidence="1">
    <location>
        <begin position="444"/>
        <end position="463"/>
    </location>
</feature>
<dbReference type="EMBL" id="JAHDVG010000474">
    <property type="protein sequence ID" value="KAH1178013.1"/>
    <property type="molecule type" value="Genomic_DNA"/>
</dbReference>
<feature type="transmembrane region" description="Helical" evidence="2">
    <location>
        <begin position="606"/>
        <end position="631"/>
    </location>
</feature>
<keyword evidence="2" id="KW-0472">Membrane</keyword>
<feature type="region of interest" description="Disordered" evidence="1">
    <location>
        <begin position="388"/>
        <end position="411"/>
    </location>
</feature>
<evidence type="ECO:0000256" key="1">
    <source>
        <dbReference type="SAM" id="MobiDB-lite"/>
    </source>
</evidence>
<protein>
    <recommendedName>
        <fullName evidence="8">Chondroitin sulfate proteoglycan 5</fullName>
    </recommendedName>
</protein>
<feature type="compositionally biased region" description="Basic and acidic residues" evidence="1">
    <location>
        <begin position="703"/>
        <end position="712"/>
    </location>
</feature>
<dbReference type="AlphaFoldDB" id="A0A9D3XER5"/>
<feature type="domain" description="Neural chondroitin sulphate proteoglycan cytoplasmic" evidence="5">
    <location>
        <begin position="634"/>
        <end position="672"/>
    </location>
</feature>
<keyword evidence="3" id="KW-0732">Signal</keyword>
<keyword evidence="2" id="KW-0812">Transmembrane</keyword>
<feature type="domain" description="CSPG5 sulphate attachment" evidence="4">
    <location>
        <begin position="289"/>
        <end position="447"/>
    </location>
</feature>
<dbReference type="PANTHER" id="PTHR15381:SF1">
    <property type="entry name" value="CHONDROITIN SULFATE PROTEOGLYCAN 5"/>
    <property type="match status" value="1"/>
</dbReference>
<dbReference type="OrthoDB" id="9935774at2759"/>
<evidence type="ECO:0008006" key="8">
    <source>
        <dbReference type="Google" id="ProtNLM"/>
    </source>
</evidence>
<accession>A0A9D3XER5</accession>
<keyword evidence="7" id="KW-1185">Reference proteome</keyword>
<dbReference type="Proteomes" id="UP000827986">
    <property type="component" value="Unassembled WGS sequence"/>
</dbReference>
<feature type="compositionally biased region" description="Polar residues" evidence="1">
    <location>
        <begin position="486"/>
        <end position="496"/>
    </location>
</feature>
<keyword evidence="2" id="KW-1133">Transmembrane helix</keyword>
<organism evidence="6 7">
    <name type="scientific">Mauremys mutica</name>
    <name type="common">yellowpond turtle</name>
    <dbReference type="NCBI Taxonomy" id="74926"/>
    <lineage>
        <taxon>Eukaryota</taxon>
        <taxon>Metazoa</taxon>
        <taxon>Chordata</taxon>
        <taxon>Craniata</taxon>
        <taxon>Vertebrata</taxon>
        <taxon>Euteleostomi</taxon>
        <taxon>Archelosauria</taxon>
        <taxon>Testudinata</taxon>
        <taxon>Testudines</taxon>
        <taxon>Cryptodira</taxon>
        <taxon>Durocryptodira</taxon>
        <taxon>Testudinoidea</taxon>
        <taxon>Geoemydidae</taxon>
        <taxon>Geoemydinae</taxon>
        <taxon>Mauremys</taxon>
    </lineage>
</organism>
<evidence type="ECO:0000256" key="2">
    <source>
        <dbReference type="SAM" id="Phobius"/>
    </source>
</evidence>
<dbReference type="PANTHER" id="PTHR15381">
    <property type="entry name" value="CHONDROITIN SULFATE PROTEOGLYCAN 5 -RELATED"/>
    <property type="match status" value="1"/>
</dbReference>
<reference evidence="6" key="1">
    <citation type="submission" date="2021-09" db="EMBL/GenBank/DDBJ databases">
        <title>The genome of Mauremys mutica provides insights into the evolution of semi-aquatic lifestyle.</title>
        <authorList>
            <person name="Gong S."/>
            <person name="Gao Y."/>
        </authorList>
    </citation>
    <scope>NUCLEOTIDE SEQUENCE</scope>
    <source>
        <strain evidence="6">MM-2020</strain>
        <tissue evidence="6">Muscle</tissue>
    </source>
</reference>
<evidence type="ECO:0000313" key="6">
    <source>
        <dbReference type="EMBL" id="KAH1178013.1"/>
    </source>
</evidence>
<feature type="compositionally biased region" description="Basic and acidic residues" evidence="1">
    <location>
        <begin position="670"/>
        <end position="683"/>
    </location>
</feature>
<evidence type="ECO:0000259" key="4">
    <source>
        <dbReference type="Pfam" id="PF06566"/>
    </source>
</evidence>
<dbReference type="GO" id="GO:0045202">
    <property type="term" value="C:synapse"/>
    <property type="evidence" value="ECO:0007669"/>
    <property type="project" value="TreeGrafter"/>
</dbReference>
<feature type="signal peptide" evidence="3">
    <location>
        <begin position="1"/>
        <end position="34"/>
    </location>
</feature>
<dbReference type="InterPro" id="IPR010555">
    <property type="entry name" value="CSPG5_S_attach_dom"/>
</dbReference>
<evidence type="ECO:0000313" key="7">
    <source>
        <dbReference type="Proteomes" id="UP000827986"/>
    </source>
</evidence>
<feature type="domain" description="Neural chondroitin sulphate proteoglycan cytoplasmic" evidence="5">
    <location>
        <begin position="673"/>
        <end position="724"/>
    </location>
</feature>
<feature type="chain" id="PRO_5039545733" description="Chondroitin sulfate proteoglycan 5" evidence="3">
    <location>
        <begin position="35"/>
        <end position="725"/>
    </location>
</feature>